<dbReference type="InterPro" id="IPR001387">
    <property type="entry name" value="Cro/C1-type_HTH"/>
</dbReference>
<protein>
    <submittedName>
        <fullName evidence="2">Helix-turn-helix transcriptional regulator</fullName>
    </submittedName>
    <submittedName>
        <fullName evidence="3">XRE family transcriptional regulator</fullName>
    </submittedName>
</protein>
<dbReference type="Proteomes" id="UP000285859">
    <property type="component" value="Unassembled WGS sequence"/>
</dbReference>
<dbReference type="InterPro" id="IPR010982">
    <property type="entry name" value="Lambda_DNA-bd_dom_sf"/>
</dbReference>
<sequence>MAEKTPPKITLKAARVNAGLTAKEVGEIVGKNYQTILKYEQDSSNIPLDFGKELSKIYDYPFNYIFLGKNIGLKRTGQNIAS</sequence>
<dbReference type="GO" id="GO:0003677">
    <property type="term" value="F:DNA binding"/>
    <property type="evidence" value="ECO:0007669"/>
    <property type="project" value="InterPro"/>
</dbReference>
<dbReference type="Gene3D" id="1.10.260.40">
    <property type="entry name" value="lambda repressor-like DNA-binding domains"/>
    <property type="match status" value="1"/>
</dbReference>
<evidence type="ECO:0000313" key="3">
    <source>
        <dbReference type="EMBL" id="RWR45551.1"/>
    </source>
</evidence>
<dbReference type="AlphaFoldDB" id="A0A443L8W5"/>
<dbReference type="Pfam" id="PF01381">
    <property type="entry name" value="HTH_3"/>
    <property type="match status" value="1"/>
</dbReference>
<feature type="domain" description="HTH cro/C1-type" evidence="1">
    <location>
        <begin position="11"/>
        <end position="65"/>
    </location>
</feature>
<gene>
    <name evidence="3" type="ORF">EO246_10200</name>
    <name evidence="2" type="ORF">RZO27_10680</name>
</gene>
<reference evidence="2 5" key="2">
    <citation type="submission" date="2023-10" db="EMBL/GenBank/DDBJ databases">
        <title>Production of high quality cheese from raw caw milk (raw cheese).</title>
        <authorList>
            <person name="Samouris G."/>
        </authorList>
    </citation>
    <scope>NUCLEOTIDE SEQUENCE [LARGE SCALE GENOMIC DNA]</scope>
    <source>
        <strain evidence="2 5">MRS-5</strain>
    </source>
</reference>
<comment type="caution">
    <text evidence="3">The sequence shown here is derived from an EMBL/GenBank/DDBJ whole genome shotgun (WGS) entry which is preliminary data.</text>
</comment>
<evidence type="ECO:0000313" key="4">
    <source>
        <dbReference type="Proteomes" id="UP000285859"/>
    </source>
</evidence>
<dbReference type="RefSeq" id="WP_031559261.1">
    <property type="nucleotide sequence ID" value="NZ_CP110849.1"/>
</dbReference>
<dbReference type="SUPFAM" id="SSF47413">
    <property type="entry name" value="lambda repressor-like DNA-binding domains"/>
    <property type="match status" value="1"/>
</dbReference>
<dbReference type="SMART" id="SM00530">
    <property type="entry name" value="HTH_XRE"/>
    <property type="match status" value="1"/>
</dbReference>
<dbReference type="CDD" id="cd00093">
    <property type="entry name" value="HTH_XRE"/>
    <property type="match status" value="1"/>
</dbReference>
<organism evidence="3 4">
    <name type="scientific">Lactococcus lactis</name>
    <dbReference type="NCBI Taxonomy" id="1358"/>
    <lineage>
        <taxon>Bacteria</taxon>
        <taxon>Bacillati</taxon>
        <taxon>Bacillota</taxon>
        <taxon>Bacilli</taxon>
        <taxon>Lactobacillales</taxon>
        <taxon>Streptococcaceae</taxon>
        <taxon>Lactococcus</taxon>
    </lineage>
</organism>
<dbReference type="Proteomes" id="UP001186159">
    <property type="component" value="Unassembled WGS sequence"/>
</dbReference>
<evidence type="ECO:0000259" key="1">
    <source>
        <dbReference type="PROSITE" id="PS50943"/>
    </source>
</evidence>
<evidence type="ECO:0000313" key="5">
    <source>
        <dbReference type="Proteomes" id="UP001186159"/>
    </source>
</evidence>
<dbReference type="EMBL" id="SAXH01000018">
    <property type="protein sequence ID" value="RWR45551.1"/>
    <property type="molecule type" value="Genomic_DNA"/>
</dbReference>
<dbReference type="EMBL" id="JAWHVN010000061">
    <property type="protein sequence ID" value="MDV2619577.1"/>
    <property type="molecule type" value="Genomic_DNA"/>
</dbReference>
<proteinExistence type="predicted"/>
<name>A0A443L8W5_9LACT</name>
<dbReference type="PROSITE" id="PS50943">
    <property type="entry name" value="HTH_CROC1"/>
    <property type="match status" value="1"/>
</dbReference>
<evidence type="ECO:0000313" key="2">
    <source>
        <dbReference type="EMBL" id="MDV2619577.1"/>
    </source>
</evidence>
<accession>A0A443L8W5</accession>
<reference evidence="3 4" key="1">
    <citation type="submission" date="2019-01" db="EMBL/GenBank/DDBJ databases">
        <title>Whole genome sequence of Lactococcus lactis isolated from cow milk.</title>
        <authorList>
            <person name="Sundararaman A."/>
            <person name="Tamang J.-P."/>
            <person name="Halami P."/>
        </authorList>
    </citation>
    <scope>NUCLEOTIDE SEQUENCE [LARGE SCALE GENOMIC DNA]</scope>
    <source>
        <strain evidence="3 4">C2D</strain>
    </source>
</reference>